<evidence type="ECO:0000313" key="3">
    <source>
        <dbReference type="Proteomes" id="UP000759103"/>
    </source>
</evidence>
<dbReference type="EMBL" id="JAHXZN010000008">
    <property type="protein sequence ID" value="MBW6532581.1"/>
    <property type="molecule type" value="Genomic_DNA"/>
</dbReference>
<dbReference type="InterPro" id="IPR029063">
    <property type="entry name" value="SAM-dependent_MTases_sf"/>
</dbReference>
<dbReference type="PANTHER" id="PTHR34009:SF2">
    <property type="entry name" value="PROTEIN STAR"/>
    <property type="match status" value="1"/>
</dbReference>
<feature type="domain" description="Methyltransferase FkbM" evidence="1">
    <location>
        <begin position="29"/>
        <end position="190"/>
    </location>
</feature>
<dbReference type="Proteomes" id="UP000759103">
    <property type="component" value="Unassembled WGS sequence"/>
</dbReference>
<dbReference type="Pfam" id="PF05050">
    <property type="entry name" value="Methyltransf_21"/>
    <property type="match status" value="1"/>
</dbReference>
<name>A0ABS7BSM7_9SPHN</name>
<dbReference type="SUPFAM" id="SSF53335">
    <property type="entry name" value="S-adenosyl-L-methionine-dependent methyltransferases"/>
    <property type="match status" value="1"/>
</dbReference>
<dbReference type="InterPro" id="IPR006342">
    <property type="entry name" value="FkbM_mtfrase"/>
</dbReference>
<dbReference type="GO" id="GO:0008168">
    <property type="term" value="F:methyltransferase activity"/>
    <property type="evidence" value="ECO:0007669"/>
    <property type="project" value="UniProtKB-KW"/>
</dbReference>
<reference evidence="2 3" key="1">
    <citation type="submission" date="2021-07" db="EMBL/GenBank/DDBJ databases">
        <title>Sphingomonas sp.</title>
        <authorList>
            <person name="Feng G."/>
            <person name="Li J."/>
            <person name="Pan M."/>
        </authorList>
    </citation>
    <scope>NUCLEOTIDE SEQUENCE [LARGE SCALE GENOMIC DNA]</scope>
    <source>
        <strain evidence="2 3">RRHST34</strain>
    </source>
</reference>
<dbReference type="GO" id="GO:0032259">
    <property type="term" value="P:methylation"/>
    <property type="evidence" value="ECO:0007669"/>
    <property type="project" value="UniProtKB-KW"/>
</dbReference>
<proteinExistence type="predicted"/>
<keyword evidence="2" id="KW-0489">Methyltransferase</keyword>
<keyword evidence="2" id="KW-0808">Transferase</keyword>
<evidence type="ECO:0000259" key="1">
    <source>
        <dbReference type="Pfam" id="PF05050"/>
    </source>
</evidence>
<organism evidence="2 3">
    <name type="scientific">Sphingomonas citri</name>
    <dbReference type="NCBI Taxonomy" id="2862499"/>
    <lineage>
        <taxon>Bacteria</taxon>
        <taxon>Pseudomonadati</taxon>
        <taxon>Pseudomonadota</taxon>
        <taxon>Alphaproteobacteria</taxon>
        <taxon>Sphingomonadales</taxon>
        <taxon>Sphingomonadaceae</taxon>
        <taxon>Sphingomonas</taxon>
    </lineage>
</organism>
<keyword evidence="3" id="KW-1185">Reference proteome</keyword>
<dbReference type="PANTHER" id="PTHR34009">
    <property type="entry name" value="PROTEIN STAR"/>
    <property type="match status" value="1"/>
</dbReference>
<sequence length="261" mass="28249">MAEQFYGQFGEDRLLADMFRDGGAGVCVDVGANDGVTGSVSLYFERIGWRCVLVEPNPDLCARLRRERASFLFEGAASAARGTTTLMLAEGADLSHAVSSIEPGARDGIRRQGLTVREVAVATAPLDEILEQAGVAPGEIAFVSIDVEGHEAAVLAGFNLARWRPRVLIIEDNSIFFGNGLRGLLERQGYVRFRRTGVNDWYAARGDAVAGERPEQAYRTSMVRARGLMIRRNLSDRLLALPGVGGAIGHVLRSLRGQSSD</sequence>
<gene>
    <name evidence="2" type="ORF">KZ820_17705</name>
</gene>
<accession>A0ABS7BSM7</accession>
<dbReference type="RefSeq" id="WP_219750138.1">
    <property type="nucleotide sequence ID" value="NZ_JAHXZN010000008.1"/>
</dbReference>
<dbReference type="InterPro" id="IPR053202">
    <property type="entry name" value="EGF_Rcpt_Signaling_Reg"/>
</dbReference>
<dbReference type="NCBIfam" id="TIGR01444">
    <property type="entry name" value="fkbM_fam"/>
    <property type="match status" value="1"/>
</dbReference>
<comment type="caution">
    <text evidence="2">The sequence shown here is derived from an EMBL/GenBank/DDBJ whole genome shotgun (WGS) entry which is preliminary data.</text>
</comment>
<protein>
    <submittedName>
        <fullName evidence="2">FkbM family methyltransferase</fullName>
    </submittedName>
</protein>
<dbReference type="Gene3D" id="3.40.50.150">
    <property type="entry name" value="Vaccinia Virus protein VP39"/>
    <property type="match status" value="1"/>
</dbReference>
<evidence type="ECO:0000313" key="2">
    <source>
        <dbReference type="EMBL" id="MBW6532581.1"/>
    </source>
</evidence>